<accession>G9YL41</accession>
<dbReference type="HOGENOM" id="CLU_3307678_0_0_9"/>
<dbReference type="EMBL" id="AGCK01000019">
    <property type="protein sequence ID" value="EHM55015.1"/>
    <property type="molecule type" value="Genomic_DNA"/>
</dbReference>
<evidence type="ECO:0000313" key="2">
    <source>
        <dbReference type="Proteomes" id="UP000004459"/>
    </source>
</evidence>
<evidence type="ECO:0000313" key="1">
    <source>
        <dbReference type="EMBL" id="EHM55015.1"/>
    </source>
</evidence>
<proteinExistence type="predicted"/>
<dbReference type="AlphaFoldDB" id="G9YL41"/>
<dbReference type="Proteomes" id="UP000004459">
    <property type="component" value="Unassembled WGS sequence"/>
</dbReference>
<reference evidence="1 2" key="1">
    <citation type="submission" date="2011-08" db="EMBL/GenBank/DDBJ databases">
        <authorList>
            <person name="Weinstock G."/>
            <person name="Sodergren E."/>
            <person name="Clifton S."/>
            <person name="Fulton L."/>
            <person name="Fulton B."/>
            <person name="Courtney L."/>
            <person name="Fronick C."/>
            <person name="Harrison M."/>
            <person name="Strong C."/>
            <person name="Farmer C."/>
            <person name="Delahaunty K."/>
            <person name="Markovic C."/>
            <person name="Hall O."/>
            <person name="Minx P."/>
            <person name="Tomlinson C."/>
            <person name="Mitreva M."/>
            <person name="Hou S."/>
            <person name="Chen J."/>
            <person name="Wollam A."/>
            <person name="Pepin K.H."/>
            <person name="Johnson M."/>
            <person name="Bhonagiri V."/>
            <person name="Zhang X."/>
            <person name="Suruliraj S."/>
            <person name="Warren W."/>
            <person name="Chinwalla A."/>
            <person name="Mardis E.R."/>
            <person name="Wilson R.K."/>
        </authorList>
    </citation>
    <scope>NUCLEOTIDE SEQUENCE [LARGE SCALE GENOMIC DNA]</scope>
    <source>
        <strain evidence="1 2">ATCC 29863</strain>
    </source>
</reference>
<name>G9YL41_FLAPL</name>
<protein>
    <submittedName>
        <fullName evidence="1">Uncharacterized protein</fullName>
    </submittedName>
</protein>
<sequence length="39" mass="4616">MYFYYKVHDAFSQISFRNTGCGKECRATSQREKTDYNIG</sequence>
<comment type="caution">
    <text evidence="1">The sequence shown here is derived from an EMBL/GenBank/DDBJ whole genome shotgun (WGS) entry which is preliminary data.</text>
</comment>
<organism evidence="1 2">
    <name type="scientific">Flavonifractor plautii ATCC 29863</name>
    <dbReference type="NCBI Taxonomy" id="411475"/>
    <lineage>
        <taxon>Bacteria</taxon>
        <taxon>Bacillati</taxon>
        <taxon>Bacillota</taxon>
        <taxon>Clostridia</taxon>
        <taxon>Eubacteriales</taxon>
        <taxon>Oscillospiraceae</taxon>
        <taxon>Flavonifractor</taxon>
    </lineage>
</organism>
<gene>
    <name evidence="1" type="ORF">HMPREF0372_00204</name>
</gene>